<name>A0A194AF00_9BACT</name>
<dbReference type="OrthoDB" id="9802525at2"/>
<dbReference type="EMBL" id="BDFE01000003">
    <property type="protein sequence ID" value="GAU07359.1"/>
    <property type="molecule type" value="Genomic_DNA"/>
</dbReference>
<organism evidence="3 4">
    <name type="scientific">Desulfoplanes formicivorans</name>
    <dbReference type="NCBI Taxonomy" id="1592317"/>
    <lineage>
        <taxon>Bacteria</taxon>
        <taxon>Pseudomonadati</taxon>
        <taxon>Thermodesulfobacteriota</taxon>
        <taxon>Desulfovibrionia</taxon>
        <taxon>Desulfovibrionales</taxon>
        <taxon>Desulfoplanaceae</taxon>
        <taxon>Desulfoplanes</taxon>
    </lineage>
</organism>
<protein>
    <submittedName>
        <fullName evidence="3">Glycosyl transferase family 1</fullName>
    </submittedName>
</protein>
<proteinExistence type="predicted"/>
<dbReference type="RefSeq" id="WP_069856753.1">
    <property type="nucleotide sequence ID" value="NZ_BDFE01000003.1"/>
</dbReference>
<accession>A0A194AF00</accession>
<dbReference type="Pfam" id="PF13692">
    <property type="entry name" value="Glyco_trans_1_4"/>
    <property type="match status" value="1"/>
</dbReference>
<dbReference type="GO" id="GO:0016757">
    <property type="term" value="F:glycosyltransferase activity"/>
    <property type="evidence" value="ECO:0007669"/>
    <property type="project" value="UniProtKB-KW"/>
</dbReference>
<dbReference type="Gene3D" id="3.40.50.2000">
    <property type="entry name" value="Glycogen Phosphorylase B"/>
    <property type="match status" value="2"/>
</dbReference>
<keyword evidence="2 3" id="KW-0808">Transferase</keyword>
<dbReference type="Proteomes" id="UP000095200">
    <property type="component" value="Unassembled WGS sequence"/>
</dbReference>
<evidence type="ECO:0000313" key="4">
    <source>
        <dbReference type="Proteomes" id="UP000095200"/>
    </source>
</evidence>
<dbReference type="AlphaFoldDB" id="A0A194AF00"/>
<comment type="caution">
    <text evidence="3">The sequence shown here is derived from an EMBL/GenBank/DDBJ whole genome shotgun (WGS) entry which is preliminary data.</text>
</comment>
<sequence>MKMTIVGPTYPFRGGIAQHTTLLCNTLRLHHDVQFISFTRQYPKLIFPGKTDRDPSKNALRSDPVEYLVDSLNPYSWYKTTQRIIQFKPDKIIFPWWVIFWAPQTWYIIKKIRKKIQTKIIIVCHNVADHENNVIKEKINRLVLKNSDILITQSKEETGKLRKLLGQKIATDSIQTGFHPTYADLCLDSPQHGGGTRTNHELLFFGFVRKYKGLDVLLDALALIRDQKNIHLNIVGEFWKDKQSYLEKIKELGIANNVTIMDEYVPNEQLGRHFLAADLVVQPYLSASGSGVSQLAYGFGKPVIATNVGSIGEVVQDWVNGRLVAPNDPAALARAIVESLEEDQLKKMQHEAEKVRYRFSWEKFAEMITEC</sequence>
<evidence type="ECO:0000313" key="3">
    <source>
        <dbReference type="EMBL" id="GAU07359.1"/>
    </source>
</evidence>
<keyword evidence="4" id="KW-1185">Reference proteome</keyword>
<evidence type="ECO:0000256" key="1">
    <source>
        <dbReference type="ARBA" id="ARBA00022676"/>
    </source>
</evidence>
<evidence type="ECO:0000256" key="2">
    <source>
        <dbReference type="ARBA" id="ARBA00022679"/>
    </source>
</evidence>
<dbReference type="SUPFAM" id="SSF53756">
    <property type="entry name" value="UDP-Glycosyltransferase/glycogen phosphorylase"/>
    <property type="match status" value="1"/>
</dbReference>
<dbReference type="PANTHER" id="PTHR12526">
    <property type="entry name" value="GLYCOSYLTRANSFERASE"/>
    <property type="match status" value="1"/>
</dbReference>
<dbReference type="PANTHER" id="PTHR12526:SF510">
    <property type="entry name" value="D-INOSITOL 3-PHOSPHATE GLYCOSYLTRANSFERASE"/>
    <property type="match status" value="1"/>
</dbReference>
<gene>
    <name evidence="3" type="ORF">DPF_0037</name>
</gene>
<keyword evidence="1" id="KW-0328">Glycosyltransferase</keyword>
<reference evidence="4" key="1">
    <citation type="submission" date="2016-06" db="EMBL/GenBank/DDBJ databases">
        <title>Draft genome sequence of Desulfoplanes formicivorans strain Pf12B.</title>
        <authorList>
            <person name="Watanabe M."/>
            <person name="Kojima H."/>
            <person name="Fukui M."/>
        </authorList>
    </citation>
    <scope>NUCLEOTIDE SEQUENCE [LARGE SCALE GENOMIC DNA]</scope>
    <source>
        <strain evidence="4">Pf12B</strain>
    </source>
</reference>
<dbReference type="STRING" id="1592317.DPF_0037"/>